<sequence>MAWLEEEPVAKILERLQSQHWGEIRVHEEAKKLSRPNQGKVTFVPFQKPNTSSAILNGLCGYPDITEKVFQHLELCEIHSLYHAVQPLRRLNKLGRLLPGLRELPYLGLNSWAEKARLLPPSRQCANNTDRPSRDAIDFMSGCLSWHMRKFLLCEDAAKIERVTYVKLRDSIMKGWLVKKLDRNAEASWRVARLADGVFQHIRLLERIRRRHEVADKNERERLMAEECALSDAIGERIDALRNGNFVWGCPVCFRGNLPVSKRGHHYEPCGCGT</sequence>
<keyword evidence="2" id="KW-1185">Reference proteome</keyword>
<name>A0ABR1LQB3_9PEZI</name>
<dbReference type="Proteomes" id="UP001360953">
    <property type="component" value="Unassembled WGS sequence"/>
</dbReference>
<dbReference type="GeneID" id="92031107"/>
<evidence type="ECO:0000313" key="1">
    <source>
        <dbReference type="EMBL" id="KAK7537353.1"/>
    </source>
</evidence>
<accession>A0ABR1LQB3</accession>
<evidence type="ECO:0008006" key="3">
    <source>
        <dbReference type="Google" id="ProtNLM"/>
    </source>
</evidence>
<reference evidence="1 2" key="1">
    <citation type="submission" date="2024-04" db="EMBL/GenBank/DDBJ databases">
        <title>Phyllosticta paracitricarpa is synonymous to the EU quarantine fungus P. citricarpa based on phylogenomic analyses.</title>
        <authorList>
            <consortium name="Lawrence Berkeley National Laboratory"/>
            <person name="Van ingen-buijs V.A."/>
            <person name="Van westerhoven A.C."/>
            <person name="Haridas S."/>
            <person name="Skiadas P."/>
            <person name="Martin F."/>
            <person name="Groenewald J.Z."/>
            <person name="Crous P.W."/>
            <person name="Seidl M.F."/>
        </authorList>
    </citation>
    <scope>NUCLEOTIDE SEQUENCE [LARGE SCALE GENOMIC DNA]</scope>
    <source>
        <strain evidence="1 2">CPC 17464</strain>
    </source>
</reference>
<comment type="caution">
    <text evidence="1">The sequence shown here is derived from an EMBL/GenBank/DDBJ whole genome shotgun (WGS) entry which is preliminary data.</text>
</comment>
<dbReference type="EMBL" id="JBBPEH010000006">
    <property type="protein sequence ID" value="KAK7537353.1"/>
    <property type="molecule type" value="Genomic_DNA"/>
</dbReference>
<proteinExistence type="predicted"/>
<protein>
    <recommendedName>
        <fullName evidence="3">F-box domain-containing protein</fullName>
    </recommendedName>
</protein>
<gene>
    <name evidence="1" type="ORF">J3D65DRAFT_603342</name>
</gene>
<evidence type="ECO:0000313" key="2">
    <source>
        <dbReference type="Proteomes" id="UP001360953"/>
    </source>
</evidence>
<dbReference type="RefSeq" id="XP_066655504.1">
    <property type="nucleotide sequence ID" value="XM_066798201.1"/>
</dbReference>
<organism evidence="1 2">
    <name type="scientific">Phyllosticta citribraziliensis</name>
    <dbReference type="NCBI Taxonomy" id="989973"/>
    <lineage>
        <taxon>Eukaryota</taxon>
        <taxon>Fungi</taxon>
        <taxon>Dikarya</taxon>
        <taxon>Ascomycota</taxon>
        <taxon>Pezizomycotina</taxon>
        <taxon>Dothideomycetes</taxon>
        <taxon>Dothideomycetes incertae sedis</taxon>
        <taxon>Botryosphaeriales</taxon>
        <taxon>Phyllostictaceae</taxon>
        <taxon>Phyllosticta</taxon>
    </lineage>
</organism>